<proteinExistence type="predicted"/>
<accession>A0A087UML6</accession>
<dbReference type="AlphaFoldDB" id="A0A087UML6"/>
<dbReference type="EMBL" id="KK120585">
    <property type="protein sequence ID" value="KFM78605.1"/>
    <property type="molecule type" value="Genomic_DNA"/>
</dbReference>
<dbReference type="Pfam" id="PF00106">
    <property type="entry name" value="adh_short"/>
    <property type="match status" value="1"/>
</dbReference>
<gene>
    <name evidence="1" type="ORF">X975_17678</name>
</gene>
<dbReference type="Proteomes" id="UP000054359">
    <property type="component" value="Unassembled WGS sequence"/>
</dbReference>
<evidence type="ECO:0000313" key="2">
    <source>
        <dbReference type="Proteomes" id="UP000054359"/>
    </source>
</evidence>
<dbReference type="GO" id="GO:0008202">
    <property type="term" value="P:steroid metabolic process"/>
    <property type="evidence" value="ECO:0007669"/>
    <property type="project" value="TreeGrafter"/>
</dbReference>
<dbReference type="Gene3D" id="3.40.50.720">
    <property type="entry name" value="NAD(P)-binding Rossmann-like Domain"/>
    <property type="match status" value="1"/>
</dbReference>
<name>A0A087UML6_STEMI</name>
<protein>
    <submittedName>
        <fullName evidence="1">17-beta-hydroxysteroid dehydrogenase type 6</fullName>
    </submittedName>
</protein>
<reference evidence="1 2" key="1">
    <citation type="submission" date="2013-11" db="EMBL/GenBank/DDBJ databases">
        <title>Genome sequencing of Stegodyphus mimosarum.</title>
        <authorList>
            <person name="Bechsgaard J."/>
        </authorList>
    </citation>
    <scope>NUCLEOTIDE SEQUENCE [LARGE SCALE GENOMIC DNA]</scope>
</reference>
<evidence type="ECO:0000313" key="1">
    <source>
        <dbReference type="EMBL" id="KFM78605.1"/>
    </source>
</evidence>
<dbReference type="InterPro" id="IPR036291">
    <property type="entry name" value="NAD(P)-bd_dom_sf"/>
</dbReference>
<dbReference type="OrthoDB" id="6420235at2759"/>
<dbReference type="InterPro" id="IPR002347">
    <property type="entry name" value="SDR_fam"/>
</dbReference>
<sequence>MPHLCPYTMSKFATVAFTECLKQEMEVWGVKVISVEPEMFATPIYDNAIKHIDETIASVENHVRADYGEKFLNGLKRCVASARSMVSNKVDIVVDALESAVTLEYPDAVYKPCRNFGVRIVCYILENFPRSTVNWLIRISLAIMGLPTPK</sequence>
<organism evidence="1 2">
    <name type="scientific">Stegodyphus mimosarum</name>
    <name type="common">African social velvet spider</name>
    <dbReference type="NCBI Taxonomy" id="407821"/>
    <lineage>
        <taxon>Eukaryota</taxon>
        <taxon>Metazoa</taxon>
        <taxon>Ecdysozoa</taxon>
        <taxon>Arthropoda</taxon>
        <taxon>Chelicerata</taxon>
        <taxon>Arachnida</taxon>
        <taxon>Araneae</taxon>
        <taxon>Araneomorphae</taxon>
        <taxon>Entelegynae</taxon>
        <taxon>Eresoidea</taxon>
        <taxon>Eresidae</taxon>
        <taxon>Stegodyphus</taxon>
    </lineage>
</organism>
<dbReference type="PANTHER" id="PTHR43313">
    <property type="entry name" value="SHORT-CHAIN DEHYDROGENASE/REDUCTASE FAMILY 9C"/>
    <property type="match status" value="1"/>
</dbReference>
<dbReference type="STRING" id="407821.A0A087UML6"/>
<dbReference type="PANTHER" id="PTHR43313:SF1">
    <property type="entry name" value="3BETA-HYDROXYSTEROID DEHYDROGENASE DHS-16"/>
    <property type="match status" value="1"/>
</dbReference>
<keyword evidence="2" id="KW-1185">Reference proteome</keyword>
<feature type="non-terminal residue" evidence="1">
    <location>
        <position position="150"/>
    </location>
</feature>
<dbReference type="OMA" id="VCYILEN"/>
<dbReference type="SUPFAM" id="SSF51735">
    <property type="entry name" value="NAD(P)-binding Rossmann-fold domains"/>
    <property type="match status" value="1"/>
</dbReference>
<dbReference type="GO" id="GO:0016491">
    <property type="term" value="F:oxidoreductase activity"/>
    <property type="evidence" value="ECO:0007669"/>
    <property type="project" value="TreeGrafter"/>
</dbReference>